<dbReference type="PANTHER" id="PTHR42935:SF1">
    <property type="entry name" value="SLR0930 PROTEIN"/>
    <property type="match status" value="1"/>
</dbReference>
<accession>A0AA43RKZ2</accession>
<keyword evidence="3" id="KW-1185">Reference proteome</keyword>
<sequence>MTSSIDITKLTVFNAPAKDEALSLLSKCATCENAQAEYAALLRLLYQNNDGDLSKRVLELVAADDNVYLDKVARGEEIPECIKNACELDLSLMQQIADTTCDEIAAYKAWGNDAPKYTNSDVDLMSTFDAMVQNIKTRGFGMWANNIMFELDDAGEIKPVKHADTTSISSLFDYERERQIVIDNTLAFLNDKPAQNVLLTGDAGTGKSSTIKAVVNEYASMGLRVIEVKKSQIARIPDVIAKVESSPLHFILFIDDISFSSDDDSFGQMKALLEGSLSAQSSNVLIYATSNRRHIIKEKFSDRDGDEIHVNDSIQEMISLSDRFGIHVTFSRPSKKTYLGIIRSMALKAGISIPEDELFSGAERFAIQKGGRSGRTAKQYVEMLAAKL</sequence>
<dbReference type="EMBL" id="JAUMVS010000014">
    <property type="protein sequence ID" value="MDO4841382.1"/>
    <property type="molecule type" value="Genomic_DNA"/>
</dbReference>
<comment type="caution">
    <text evidence="2">The sequence shown here is derived from an EMBL/GenBank/DDBJ whole genome shotgun (WGS) entry which is preliminary data.</text>
</comment>
<proteinExistence type="predicted"/>
<dbReference type="InterPro" id="IPR003593">
    <property type="entry name" value="AAA+_ATPase"/>
</dbReference>
<dbReference type="SMART" id="SM00382">
    <property type="entry name" value="AAA"/>
    <property type="match status" value="1"/>
</dbReference>
<evidence type="ECO:0000313" key="3">
    <source>
        <dbReference type="Proteomes" id="UP001168575"/>
    </source>
</evidence>
<protein>
    <submittedName>
        <fullName evidence="2">DUF815 domain-containing protein</fullName>
    </submittedName>
</protein>
<dbReference type="AlphaFoldDB" id="A0AA43RKZ2"/>
<organism evidence="2 3">
    <name type="scientific">Phoenicibacter congonensis</name>
    <dbReference type="NCBI Taxonomy" id="1944646"/>
    <lineage>
        <taxon>Bacteria</taxon>
        <taxon>Bacillati</taxon>
        <taxon>Actinomycetota</taxon>
        <taxon>Coriobacteriia</taxon>
        <taxon>Eggerthellales</taxon>
        <taxon>Eggerthellaceae</taxon>
        <taxon>Phoenicibacter</taxon>
    </lineage>
</organism>
<evidence type="ECO:0000259" key="1">
    <source>
        <dbReference type="SMART" id="SM00382"/>
    </source>
</evidence>
<dbReference type="Proteomes" id="UP001168575">
    <property type="component" value="Unassembled WGS sequence"/>
</dbReference>
<dbReference type="Gene3D" id="3.40.50.300">
    <property type="entry name" value="P-loop containing nucleotide triphosphate hydrolases"/>
    <property type="match status" value="1"/>
</dbReference>
<name>A0AA43RKZ2_9ACTN</name>
<evidence type="ECO:0000313" key="2">
    <source>
        <dbReference type="EMBL" id="MDO4841382.1"/>
    </source>
</evidence>
<dbReference type="Pfam" id="PF05673">
    <property type="entry name" value="DUF815"/>
    <property type="match status" value="1"/>
</dbReference>
<dbReference type="InterPro" id="IPR008533">
    <property type="entry name" value="DUF815"/>
</dbReference>
<dbReference type="CDD" id="cd00009">
    <property type="entry name" value="AAA"/>
    <property type="match status" value="1"/>
</dbReference>
<dbReference type="PANTHER" id="PTHR42935">
    <property type="entry name" value="SLR0930 PROTEIN"/>
    <property type="match status" value="1"/>
</dbReference>
<feature type="domain" description="AAA+ ATPase" evidence="1">
    <location>
        <begin position="193"/>
        <end position="334"/>
    </location>
</feature>
<dbReference type="SUPFAM" id="SSF52540">
    <property type="entry name" value="P-loop containing nucleoside triphosphate hydrolases"/>
    <property type="match status" value="1"/>
</dbReference>
<dbReference type="InterPro" id="IPR027417">
    <property type="entry name" value="P-loop_NTPase"/>
</dbReference>
<reference evidence="2" key="1">
    <citation type="submission" date="2023-07" db="EMBL/GenBank/DDBJ databases">
        <title>Between Cages and Wild: Unraveling the Impact of Captivity on Animal Microbiomes and Antimicrobial Resistance.</title>
        <authorList>
            <person name="Schmartz G.P."/>
            <person name="Rehner J."/>
            <person name="Schuff M.J."/>
            <person name="Becker S.L."/>
            <person name="Kravczyk M."/>
            <person name="Gurevich A."/>
            <person name="Francke R."/>
            <person name="Mueller R."/>
            <person name="Keller V."/>
            <person name="Keller A."/>
        </authorList>
    </citation>
    <scope>NUCLEOTIDE SEQUENCE</scope>
    <source>
        <strain evidence="2">S12M_St_49</strain>
    </source>
</reference>
<gene>
    <name evidence="2" type="ORF">Q3982_01740</name>
</gene>